<dbReference type="AlphaFoldDB" id="A0A3E0W7U4"/>
<keyword evidence="6" id="KW-0479">Metal-binding</keyword>
<dbReference type="Proteomes" id="UP000257080">
    <property type="component" value="Unassembled WGS sequence"/>
</dbReference>
<dbReference type="PROSITE" id="PS51384">
    <property type="entry name" value="FAD_FR"/>
    <property type="match status" value="1"/>
</dbReference>
<evidence type="ECO:0000313" key="16">
    <source>
        <dbReference type="EMBL" id="RFA25001.1"/>
    </source>
</evidence>
<dbReference type="GO" id="GO:0046872">
    <property type="term" value="F:metal ion binding"/>
    <property type="evidence" value="ECO:0007669"/>
    <property type="project" value="UniProtKB-KW"/>
</dbReference>
<evidence type="ECO:0000256" key="8">
    <source>
        <dbReference type="ARBA" id="ARBA00022989"/>
    </source>
</evidence>
<feature type="compositionally biased region" description="Basic and acidic residues" evidence="13">
    <location>
        <begin position="11"/>
        <end position="23"/>
    </location>
</feature>
<proteinExistence type="predicted"/>
<dbReference type="InterPro" id="IPR017938">
    <property type="entry name" value="Riboflavin_synthase-like_b-brl"/>
</dbReference>
<feature type="domain" description="FAD-binding FR-type" evidence="15">
    <location>
        <begin position="241"/>
        <end position="341"/>
    </location>
</feature>
<evidence type="ECO:0000259" key="15">
    <source>
        <dbReference type="PROSITE" id="PS51384"/>
    </source>
</evidence>
<dbReference type="SUPFAM" id="SSF63380">
    <property type="entry name" value="Riboflavin synthase domain-like"/>
    <property type="match status" value="1"/>
</dbReference>
<feature type="transmembrane region" description="Helical" evidence="14">
    <location>
        <begin position="117"/>
        <end position="134"/>
    </location>
</feature>
<dbReference type="Gene3D" id="3.40.50.80">
    <property type="entry name" value="Nucleotide-binding domain of ferredoxin-NADP reductase (FNR) module"/>
    <property type="match status" value="1"/>
</dbReference>
<feature type="transmembrane region" description="Helical" evidence="14">
    <location>
        <begin position="68"/>
        <end position="90"/>
    </location>
</feature>
<evidence type="ECO:0000256" key="9">
    <source>
        <dbReference type="ARBA" id="ARBA00023002"/>
    </source>
</evidence>
<dbReference type="InterPro" id="IPR013130">
    <property type="entry name" value="Fe3_Rdtase_TM_dom"/>
</dbReference>
<dbReference type="Gene3D" id="2.40.30.10">
    <property type="entry name" value="Translation factors"/>
    <property type="match status" value="1"/>
</dbReference>
<dbReference type="GO" id="GO:0016491">
    <property type="term" value="F:oxidoreductase activity"/>
    <property type="evidence" value="ECO:0007669"/>
    <property type="project" value="UniProtKB-KW"/>
</dbReference>
<organism evidence="16 17">
    <name type="scientific">Subtercola boreus</name>
    <dbReference type="NCBI Taxonomy" id="120213"/>
    <lineage>
        <taxon>Bacteria</taxon>
        <taxon>Bacillati</taxon>
        <taxon>Actinomycetota</taxon>
        <taxon>Actinomycetes</taxon>
        <taxon>Micrococcales</taxon>
        <taxon>Microbacteriaceae</taxon>
        <taxon>Subtercola</taxon>
    </lineage>
</organism>
<dbReference type="RefSeq" id="WP_116419899.1">
    <property type="nucleotide sequence ID" value="NZ_NBXC01000030.1"/>
</dbReference>
<evidence type="ECO:0000256" key="2">
    <source>
        <dbReference type="ARBA" id="ARBA00004141"/>
    </source>
</evidence>
<dbReference type="PANTHER" id="PTHR47354">
    <property type="entry name" value="NADH OXIDOREDUCTASE HCR"/>
    <property type="match status" value="1"/>
</dbReference>
<dbReference type="GO" id="GO:0050660">
    <property type="term" value="F:flavin adenine dinucleotide binding"/>
    <property type="evidence" value="ECO:0007669"/>
    <property type="project" value="TreeGrafter"/>
</dbReference>
<evidence type="ECO:0000256" key="1">
    <source>
        <dbReference type="ARBA" id="ARBA00001974"/>
    </source>
</evidence>
<keyword evidence="8 14" id="KW-1133">Transmembrane helix</keyword>
<keyword evidence="12 14" id="KW-0472">Membrane</keyword>
<evidence type="ECO:0000256" key="10">
    <source>
        <dbReference type="ARBA" id="ARBA00023004"/>
    </source>
</evidence>
<reference evidence="16 17" key="1">
    <citation type="submission" date="2017-04" db="EMBL/GenBank/DDBJ databases">
        <title>Comparative genome analysis of Subtercola boreus.</title>
        <authorList>
            <person name="Cho Y.-J."/>
            <person name="Cho A."/>
            <person name="Kim O.-S."/>
            <person name="Lee J.-I."/>
        </authorList>
    </citation>
    <scope>NUCLEOTIDE SEQUENCE [LARGE SCALE GENOMIC DNA]</scope>
    <source>
        <strain evidence="16 17">P28004</strain>
    </source>
</reference>
<evidence type="ECO:0000256" key="11">
    <source>
        <dbReference type="ARBA" id="ARBA00023014"/>
    </source>
</evidence>
<dbReference type="EMBL" id="NBXE01000035">
    <property type="protein sequence ID" value="RFA25001.1"/>
    <property type="molecule type" value="Genomic_DNA"/>
</dbReference>
<keyword evidence="5" id="KW-0001">2Fe-2S</keyword>
<feature type="transmembrane region" description="Helical" evidence="14">
    <location>
        <begin position="34"/>
        <end position="56"/>
    </location>
</feature>
<feature type="region of interest" description="Disordered" evidence="13">
    <location>
        <begin position="1"/>
        <end position="24"/>
    </location>
</feature>
<keyword evidence="4 14" id="KW-0812">Transmembrane</keyword>
<dbReference type="InterPro" id="IPR050415">
    <property type="entry name" value="MRET"/>
</dbReference>
<accession>A0A3E0W7U4</accession>
<dbReference type="InterPro" id="IPR039261">
    <property type="entry name" value="FNR_nucleotide-bd"/>
</dbReference>
<comment type="subcellular location">
    <subcellularLocation>
        <location evidence="2">Membrane</location>
        <topology evidence="2">Multi-pass membrane protein</topology>
    </subcellularLocation>
</comment>
<feature type="transmembrane region" description="Helical" evidence="14">
    <location>
        <begin position="154"/>
        <end position="173"/>
    </location>
</feature>
<evidence type="ECO:0000256" key="7">
    <source>
        <dbReference type="ARBA" id="ARBA00022827"/>
    </source>
</evidence>
<evidence type="ECO:0000256" key="12">
    <source>
        <dbReference type="ARBA" id="ARBA00023136"/>
    </source>
</evidence>
<dbReference type="InterPro" id="IPR017927">
    <property type="entry name" value="FAD-bd_FR_type"/>
</dbReference>
<evidence type="ECO:0000256" key="6">
    <source>
        <dbReference type="ARBA" id="ARBA00022723"/>
    </source>
</evidence>
<keyword evidence="3" id="KW-0285">Flavoprotein</keyword>
<comment type="cofactor">
    <cofactor evidence="1">
        <name>FAD</name>
        <dbReference type="ChEBI" id="CHEBI:57692"/>
    </cofactor>
</comment>
<evidence type="ECO:0000256" key="4">
    <source>
        <dbReference type="ARBA" id="ARBA00022692"/>
    </source>
</evidence>
<evidence type="ECO:0000256" key="5">
    <source>
        <dbReference type="ARBA" id="ARBA00022714"/>
    </source>
</evidence>
<dbReference type="GO" id="GO:0051537">
    <property type="term" value="F:2 iron, 2 sulfur cluster binding"/>
    <property type="evidence" value="ECO:0007669"/>
    <property type="project" value="UniProtKB-KW"/>
</dbReference>
<sequence>MSLRTAPPGRQADRARTASVDRTRRIRSRRRTRTADLMIAACWASVALAVSLYLAYGGLSEVTDLASGLTAVGIVTGLVGTDLILVMLVLAARIPAIDRVVGQDVAMAFHRQLGKPALYLILAHGVLLTIGYAMTDGSNIVALTIVFFQGSDMALGYLGLGLLVAVVVTSVVAVRRRFSYEAWHLIHLLSYVAVLTALPHQLSASGVLAEGTLQRGYWIGLYVLAFGAIAVFRFAVPIVRSARHGIRVSAVEQLAPGVVSIHLSGQGLDRLQTAGGQYAIWRFWTGTTWWHAHPISFSAVPTARSARITVRDLGRGSAAVGRVRPGTRVSIEGPYGIFTDAHRVAPRMAVVAAGIGITPVRSLLEHSDLRPGEATVVLRGGDLGETYLWNEIGELPSMRGNTVFSVMGPRPRGLGTWLSAEALARGVTITSVFPALRESDLYVCGPQSWADLVIRDARAAGLPAAQIHVERFDW</sequence>
<evidence type="ECO:0000256" key="3">
    <source>
        <dbReference type="ARBA" id="ARBA00022630"/>
    </source>
</evidence>
<keyword evidence="7" id="KW-0274">FAD</keyword>
<gene>
    <name evidence="16" type="ORF">B7R25_15725</name>
</gene>
<evidence type="ECO:0000313" key="17">
    <source>
        <dbReference type="Proteomes" id="UP000257080"/>
    </source>
</evidence>
<dbReference type="SUPFAM" id="SSF52343">
    <property type="entry name" value="Ferredoxin reductase-like, C-terminal NADP-linked domain"/>
    <property type="match status" value="1"/>
</dbReference>
<feature type="transmembrane region" description="Helical" evidence="14">
    <location>
        <begin position="185"/>
        <end position="204"/>
    </location>
</feature>
<dbReference type="PANTHER" id="PTHR47354:SF8">
    <property type="entry name" value="1,2-PHENYLACETYL-COA EPOXIDASE, SUBUNIT E"/>
    <property type="match status" value="1"/>
</dbReference>
<keyword evidence="11" id="KW-0411">Iron-sulfur</keyword>
<evidence type="ECO:0000256" key="14">
    <source>
        <dbReference type="SAM" id="Phobius"/>
    </source>
</evidence>
<dbReference type="Pfam" id="PF01794">
    <property type="entry name" value="Ferric_reduct"/>
    <property type="match status" value="1"/>
</dbReference>
<keyword evidence="10" id="KW-0408">Iron</keyword>
<feature type="transmembrane region" description="Helical" evidence="14">
    <location>
        <begin position="216"/>
        <end position="236"/>
    </location>
</feature>
<dbReference type="OrthoDB" id="9801223at2"/>
<name>A0A3E0W7U4_9MICO</name>
<keyword evidence="9" id="KW-0560">Oxidoreductase</keyword>
<dbReference type="GO" id="GO:0016020">
    <property type="term" value="C:membrane"/>
    <property type="evidence" value="ECO:0007669"/>
    <property type="project" value="UniProtKB-SubCell"/>
</dbReference>
<comment type="caution">
    <text evidence="16">The sequence shown here is derived from an EMBL/GenBank/DDBJ whole genome shotgun (WGS) entry which is preliminary data.</text>
</comment>
<protein>
    <submittedName>
        <fullName evidence="16">Oxidoreductase</fullName>
    </submittedName>
</protein>
<evidence type="ECO:0000256" key="13">
    <source>
        <dbReference type="SAM" id="MobiDB-lite"/>
    </source>
</evidence>